<gene>
    <name evidence="1" type="ORF">UFOVP767_35</name>
</gene>
<organism evidence="1">
    <name type="scientific">uncultured Caudovirales phage</name>
    <dbReference type="NCBI Taxonomy" id="2100421"/>
    <lineage>
        <taxon>Viruses</taxon>
        <taxon>Duplodnaviria</taxon>
        <taxon>Heunggongvirae</taxon>
        <taxon>Uroviricota</taxon>
        <taxon>Caudoviricetes</taxon>
        <taxon>Peduoviridae</taxon>
        <taxon>Maltschvirus</taxon>
        <taxon>Maltschvirus maltsch</taxon>
    </lineage>
</organism>
<evidence type="ECO:0000313" key="1">
    <source>
        <dbReference type="EMBL" id="CAB4160803.1"/>
    </source>
</evidence>
<proteinExistence type="predicted"/>
<accession>A0A6J5NPK4</accession>
<reference evidence="1" key="1">
    <citation type="submission" date="2020-04" db="EMBL/GenBank/DDBJ databases">
        <authorList>
            <person name="Chiriac C."/>
            <person name="Salcher M."/>
            <person name="Ghai R."/>
            <person name="Kavagutti S V."/>
        </authorList>
    </citation>
    <scope>NUCLEOTIDE SEQUENCE</scope>
</reference>
<name>A0A6J5NPK4_9CAUD</name>
<dbReference type="EMBL" id="LR796714">
    <property type="protein sequence ID" value="CAB4160803.1"/>
    <property type="molecule type" value="Genomic_DNA"/>
</dbReference>
<sequence length="75" mass="8564">MYQLIKTISSTNGGEPSVNSVKRIEDNSFIPFDSANADYQAYLKWLDGYEWKMIAPMKMEWVKTAESNTPLPADE</sequence>
<protein>
    <submittedName>
        <fullName evidence="1">Uncharacterized protein</fullName>
    </submittedName>
</protein>